<dbReference type="EMBL" id="AAXW01000002">
    <property type="protein sequence ID" value="EAZ94042.1"/>
    <property type="molecule type" value="Genomic_DNA"/>
</dbReference>
<dbReference type="AlphaFoldDB" id="A3IJR0"/>
<reference evidence="1 2" key="1">
    <citation type="submission" date="2007-03" db="EMBL/GenBank/DDBJ databases">
        <authorList>
            <person name="Stal L."/>
            <person name="Ferriera S."/>
            <person name="Johnson J."/>
            <person name="Kravitz S."/>
            <person name="Beeson K."/>
            <person name="Sutton G."/>
            <person name="Rogers Y.-H."/>
            <person name="Friedman R."/>
            <person name="Frazier M."/>
            <person name="Venter J.C."/>
        </authorList>
    </citation>
    <scope>NUCLEOTIDE SEQUENCE [LARGE SCALE GENOMIC DNA]</scope>
    <source>
        <strain evidence="1 2">CCY0110</strain>
    </source>
</reference>
<sequence length="33" mass="3875">MDSHIIYTLLGVFFYNVEKIIRGKVLYITVNTL</sequence>
<evidence type="ECO:0000313" key="1">
    <source>
        <dbReference type="EMBL" id="EAZ94042.1"/>
    </source>
</evidence>
<evidence type="ECO:0000313" key="2">
    <source>
        <dbReference type="Proteomes" id="UP000003781"/>
    </source>
</evidence>
<gene>
    <name evidence="1" type="ORF">CY0110_19642</name>
</gene>
<keyword evidence="2" id="KW-1185">Reference proteome</keyword>
<name>A3IJR0_9CHRO</name>
<proteinExistence type="predicted"/>
<accession>A3IJR0</accession>
<organism evidence="1 2">
    <name type="scientific">Crocosphaera chwakensis CCY0110</name>
    <dbReference type="NCBI Taxonomy" id="391612"/>
    <lineage>
        <taxon>Bacteria</taxon>
        <taxon>Bacillati</taxon>
        <taxon>Cyanobacteriota</taxon>
        <taxon>Cyanophyceae</taxon>
        <taxon>Oscillatoriophycideae</taxon>
        <taxon>Chroococcales</taxon>
        <taxon>Aphanothecaceae</taxon>
        <taxon>Crocosphaera</taxon>
        <taxon>Crocosphaera chwakensis</taxon>
    </lineage>
</organism>
<dbReference type="Proteomes" id="UP000003781">
    <property type="component" value="Unassembled WGS sequence"/>
</dbReference>
<protein>
    <submittedName>
        <fullName evidence="1">Uncharacterized protein</fullName>
    </submittedName>
</protein>
<comment type="caution">
    <text evidence="1">The sequence shown here is derived from an EMBL/GenBank/DDBJ whole genome shotgun (WGS) entry which is preliminary data.</text>
</comment>